<dbReference type="AlphaFoldDB" id="A0A9P0NXM4"/>
<protein>
    <submittedName>
        <fullName evidence="1">Uncharacterized protein</fullName>
    </submittedName>
</protein>
<comment type="caution">
    <text evidence="1">The sequence shown here is derived from an EMBL/GenBank/DDBJ whole genome shotgun (WGS) entry which is preliminary data.</text>
</comment>
<proteinExistence type="predicted"/>
<reference evidence="1" key="1">
    <citation type="submission" date="2022-03" db="EMBL/GenBank/DDBJ databases">
        <authorList>
            <person name="Sayadi A."/>
        </authorList>
    </citation>
    <scope>NUCLEOTIDE SEQUENCE</scope>
</reference>
<gene>
    <name evidence="1" type="ORF">ACAOBT_LOCUS3777</name>
</gene>
<organism evidence="1 2">
    <name type="scientific">Acanthoscelides obtectus</name>
    <name type="common">Bean weevil</name>
    <name type="synonym">Bruchus obtectus</name>
    <dbReference type="NCBI Taxonomy" id="200917"/>
    <lineage>
        <taxon>Eukaryota</taxon>
        <taxon>Metazoa</taxon>
        <taxon>Ecdysozoa</taxon>
        <taxon>Arthropoda</taxon>
        <taxon>Hexapoda</taxon>
        <taxon>Insecta</taxon>
        <taxon>Pterygota</taxon>
        <taxon>Neoptera</taxon>
        <taxon>Endopterygota</taxon>
        <taxon>Coleoptera</taxon>
        <taxon>Polyphaga</taxon>
        <taxon>Cucujiformia</taxon>
        <taxon>Chrysomeloidea</taxon>
        <taxon>Chrysomelidae</taxon>
        <taxon>Bruchinae</taxon>
        <taxon>Bruchini</taxon>
        <taxon>Acanthoscelides</taxon>
    </lineage>
</organism>
<evidence type="ECO:0000313" key="2">
    <source>
        <dbReference type="Proteomes" id="UP001152888"/>
    </source>
</evidence>
<sequence>MTYQNGIVFRGVFIHLLEDREKACRRKVPINLLSGSARDTEGSPAKKKRSEIERTVRKAYDRIMVQW</sequence>
<keyword evidence="2" id="KW-1185">Reference proteome</keyword>
<accession>A0A9P0NXM4</accession>
<dbReference type="Proteomes" id="UP001152888">
    <property type="component" value="Unassembled WGS sequence"/>
</dbReference>
<dbReference type="EMBL" id="CAKOFQ010006689">
    <property type="protein sequence ID" value="CAH1960753.1"/>
    <property type="molecule type" value="Genomic_DNA"/>
</dbReference>
<name>A0A9P0NXM4_ACAOB</name>
<evidence type="ECO:0000313" key="1">
    <source>
        <dbReference type="EMBL" id="CAH1960753.1"/>
    </source>
</evidence>